<dbReference type="PANTHER" id="PTHR37825:SF1">
    <property type="entry name" value="TRNA(MET) CYTIDINE ACETATE LIGASE"/>
    <property type="match status" value="1"/>
</dbReference>
<feature type="binding site" evidence="2">
    <location>
        <begin position="17"/>
        <end position="30"/>
    </location>
    <ligand>
        <name>ATP</name>
        <dbReference type="ChEBI" id="CHEBI:30616"/>
    </ligand>
</feature>
<keyword evidence="2" id="KW-0694">RNA-binding</keyword>
<dbReference type="EC" id="6.3.4.-" evidence="2"/>
<sequence length="406" mass="45448">MMETATAIMENRVLGIIAEYNPLHSGHIYQMNECKAACGADYTVIVMSGDFTQRGEPALTDKWSRTKAALRAGADLVVELPFYYACNGAGYFASGAVKILDAMGVVTHLGFGSEAGNIEELKSVAEALAEETSEISDRMKDFLSVGYSYPKAAEAAFGFESNIGYEPNNILALEYIKALNSIHSKIEPITIKRRGAGYNDIKISEDMISAKAIRNNLLNNKEFIAEGGDLAIPGLPDFSSDILKEEREFLVLEEDSRYFDLLRSAILSSESWELRKIFSVTEGMENKMKNEVRYAKSLNDFIDRLKSKRYTRTRIQRMCAHTVIGFKKNAVIPEYIRVLGFNKRGSKLIKKIKESDNLKMPVISNINREKAKGIEIDIKASDIYNLICGKDLYAFSDYVKMIEIFG</sequence>
<keyword evidence="1 2" id="KW-0819">tRNA processing</keyword>
<dbReference type="SUPFAM" id="SSF52374">
    <property type="entry name" value="Nucleotidylyl transferase"/>
    <property type="match status" value="1"/>
</dbReference>
<name>A0ABR9QYH0_9FIRM</name>
<keyword evidence="2" id="KW-0963">Cytoplasm</keyword>
<keyword evidence="2" id="KW-0067">ATP-binding</keyword>
<evidence type="ECO:0000313" key="3">
    <source>
        <dbReference type="EMBL" id="MBE5035914.1"/>
    </source>
</evidence>
<dbReference type="HAMAP" id="MF_01539">
    <property type="entry name" value="TmcAL"/>
    <property type="match status" value="1"/>
</dbReference>
<keyword evidence="2" id="KW-0436">Ligase</keyword>
<comment type="caution">
    <text evidence="2">Lacks conserved residue(s) required for the propagation of feature annotation.</text>
</comment>
<dbReference type="Gene3D" id="3.40.50.620">
    <property type="entry name" value="HUPs"/>
    <property type="match status" value="1"/>
</dbReference>
<feature type="binding site" evidence="2">
    <location>
        <position position="168"/>
    </location>
    <ligand>
        <name>ATP</name>
        <dbReference type="ChEBI" id="CHEBI:30616"/>
    </ligand>
</feature>
<dbReference type="Pfam" id="PF05636">
    <property type="entry name" value="HIGH_NTase1"/>
    <property type="match status" value="1"/>
</dbReference>
<accession>A0ABR9QYH0</accession>
<comment type="similarity">
    <text evidence="2">Belongs to the TmcAL family.</text>
</comment>
<feature type="binding site" evidence="2">
    <location>
        <position position="193"/>
    </location>
    <ligand>
        <name>ATP</name>
        <dbReference type="ChEBI" id="CHEBI:30616"/>
    </ligand>
</feature>
<evidence type="ECO:0000313" key="4">
    <source>
        <dbReference type="Proteomes" id="UP001516588"/>
    </source>
</evidence>
<dbReference type="NCBIfam" id="NF010191">
    <property type="entry name" value="PRK13670.1"/>
    <property type="match status" value="1"/>
</dbReference>
<dbReference type="InterPro" id="IPR014729">
    <property type="entry name" value="Rossmann-like_a/b/a_fold"/>
</dbReference>
<comment type="catalytic activity">
    <reaction evidence="2">
        <text>cytidine(34) in elongator tRNA(Met) + acetate + ATP = N(4)-acetylcytidine(34) in elongator tRNA(Met) + AMP + diphosphate</text>
        <dbReference type="Rhea" id="RHEA:58144"/>
        <dbReference type="Rhea" id="RHEA-COMP:10693"/>
        <dbReference type="Rhea" id="RHEA-COMP:10694"/>
        <dbReference type="ChEBI" id="CHEBI:30089"/>
        <dbReference type="ChEBI" id="CHEBI:30616"/>
        <dbReference type="ChEBI" id="CHEBI:33019"/>
        <dbReference type="ChEBI" id="CHEBI:74900"/>
        <dbReference type="ChEBI" id="CHEBI:82748"/>
        <dbReference type="ChEBI" id="CHEBI:456215"/>
    </reaction>
</comment>
<comment type="subcellular location">
    <subcellularLocation>
        <location evidence="2">Cytoplasm</location>
    </subcellularLocation>
</comment>
<keyword evidence="4" id="KW-1185">Reference proteome</keyword>
<keyword evidence="2" id="KW-0547">Nucleotide-binding</keyword>
<keyword evidence="2" id="KW-0820">tRNA-binding</keyword>
<reference evidence="3 4" key="1">
    <citation type="submission" date="2020-10" db="EMBL/GenBank/DDBJ databases">
        <title>ChiBAC.</title>
        <authorList>
            <person name="Zenner C."/>
            <person name="Hitch T.C.A."/>
            <person name="Clavel T."/>
        </authorList>
    </citation>
    <scope>NUCLEOTIDE SEQUENCE [LARGE SCALE GENOMIC DNA]</scope>
    <source>
        <strain evidence="3 4">DSM 108706</strain>
    </source>
</reference>
<dbReference type="Proteomes" id="UP001516588">
    <property type="component" value="Unassembled WGS sequence"/>
</dbReference>
<evidence type="ECO:0000256" key="2">
    <source>
        <dbReference type="HAMAP-Rule" id="MF_01539"/>
    </source>
</evidence>
<organism evidence="3 4">
    <name type="scientific">Gallibacter intestinalis</name>
    <dbReference type="NCBI Taxonomy" id="2779356"/>
    <lineage>
        <taxon>Bacteria</taxon>
        <taxon>Bacillati</taxon>
        <taxon>Bacillota</taxon>
        <taxon>Clostridia</taxon>
        <taxon>Eubacteriales</taxon>
        <taxon>Eubacteriaceae</taxon>
        <taxon>Gallibacter</taxon>
    </lineage>
</organism>
<dbReference type="InterPro" id="IPR008513">
    <property type="entry name" value="tRNA(Met)_cyd_acetate_ligase"/>
</dbReference>
<protein>
    <recommendedName>
        <fullName evidence="2">tRNA(Met) cytidine acetate ligase</fullName>
        <ecNumber evidence="2">6.3.4.-</ecNumber>
    </recommendedName>
</protein>
<feature type="binding site" evidence="2">
    <location>
        <position position="112"/>
    </location>
    <ligand>
        <name>ATP</name>
        <dbReference type="ChEBI" id="CHEBI:30616"/>
    </ligand>
</feature>
<comment type="caution">
    <text evidence="3">The sequence shown here is derived from an EMBL/GenBank/DDBJ whole genome shotgun (WGS) entry which is preliminary data.</text>
</comment>
<dbReference type="EMBL" id="JADCKA010000011">
    <property type="protein sequence ID" value="MBE5035914.1"/>
    <property type="molecule type" value="Genomic_DNA"/>
</dbReference>
<evidence type="ECO:0000256" key="1">
    <source>
        <dbReference type="ARBA" id="ARBA00022694"/>
    </source>
</evidence>
<dbReference type="PANTHER" id="PTHR37825">
    <property type="entry name" value="TRNA(MET) CYTIDINE ACETATE LIGASE"/>
    <property type="match status" value="1"/>
</dbReference>
<gene>
    <name evidence="2" type="primary">tmcAL</name>
    <name evidence="3" type="ORF">INF20_06470</name>
</gene>
<proteinExistence type="inferred from homology"/>
<comment type="function">
    <text evidence="2">Catalyzes the formation of N(4)-acetylcytidine (ac(4)C) at the wobble position of elongator tRNA(Met), using acetate and ATP as substrates. First activates an acetate ion to form acetyladenylate (Ac-AMP) and then transfers the acetyl group to tRNA to form ac(4)C34.</text>
</comment>